<dbReference type="EMBL" id="JAMYWD010000003">
    <property type="protein sequence ID" value="KAJ4976972.1"/>
    <property type="molecule type" value="Genomic_DNA"/>
</dbReference>
<comment type="caution">
    <text evidence="1">The sequence shown here is derived from an EMBL/GenBank/DDBJ whole genome shotgun (WGS) entry which is preliminary data.</text>
</comment>
<name>A0A9Q0KUA6_9MAGN</name>
<gene>
    <name evidence="1" type="ORF">NE237_002078</name>
</gene>
<sequence>MIGSSGNTERSLAMVFNGSRLGIGYHSMALGMSLVVRPTLGSDIDGFAARLVLGASTSNMAAQEDPRRAFVISFLREVLSMSAREVAKVQALLSSIDGGAVIGEHNGEGSHDIGLFEADLGVSVGLNQQYIVMDDRRGRVPLHVVEEEEGGFGYQARVVTVAIELADKHDASGLGTVAAGKEFFGDWRSNLEVLPDGNQEVLQL</sequence>
<dbReference type="AlphaFoldDB" id="A0A9Q0KUA6"/>
<reference evidence="1" key="1">
    <citation type="journal article" date="2023" name="Plant J.">
        <title>The genome of the king protea, Protea cynaroides.</title>
        <authorList>
            <person name="Chang J."/>
            <person name="Duong T.A."/>
            <person name="Schoeman C."/>
            <person name="Ma X."/>
            <person name="Roodt D."/>
            <person name="Barker N."/>
            <person name="Li Z."/>
            <person name="Van de Peer Y."/>
            <person name="Mizrachi E."/>
        </authorList>
    </citation>
    <scope>NUCLEOTIDE SEQUENCE</scope>
    <source>
        <tissue evidence="1">Young leaves</tissue>
    </source>
</reference>
<keyword evidence="2" id="KW-1185">Reference proteome</keyword>
<protein>
    <submittedName>
        <fullName evidence="1">Uncharacterized protein</fullName>
    </submittedName>
</protein>
<evidence type="ECO:0000313" key="1">
    <source>
        <dbReference type="EMBL" id="KAJ4976972.1"/>
    </source>
</evidence>
<evidence type="ECO:0000313" key="2">
    <source>
        <dbReference type="Proteomes" id="UP001141806"/>
    </source>
</evidence>
<dbReference type="Proteomes" id="UP001141806">
    <property type="component" value="Unassembled WGS sequence"/>
</dbReference>
<proteinExistence type="predicted"/>
<accession>A0A9Q0KUA6</accession>
<organism evidence="1 2">
    <name type="scientific">Protea cynaroides</name>
    <dbReference type="NCBI Taxonomy" id="273540"/>
    <lineage>
        <taxon>Eukaryota</taxon>
        <taxon>Viridiplantae</taxon>
        <taxon>Streptophyta</taxon>
        <taxon>Embryophyta</taxon>
        <taxon>Tracheophyta</taxon>
        <taxon>Spermatophyta</taxon>
        <taxon>Magnoliopsida</taxon>
        <taxon>Proteales</taxon>
        <taxon>Proteaceae</taxon>
        <taxon>Protea</taxon>
    </lineage>
</organism>